<dbReference type="InterPro" id="IPR006935">
    <property type="entry name" value="Helicase/UvrB_N"/>
</dbReference>
<dbReference type="Pfam" id="PF08463">
    <property type="entry name" value="EcoEI_R_C"/>
    <property type="match status" value="1"/>
</dbReference>
<dbReference type="CDD" id="cd18032">
    <property type="entry name" value="DEXHc_RE_I_III_res"/>
    <property type="match status" value="1"/>
</dbReference>
<dbReference type="InterPro" id="IPR027417">
    <property type="entry name" value="P-loop_NTPase"/>
</dbReference>
<dbReference type="EC" id="3.1.21.3" evidence="3"/>
<dbReference type="Gene3D" id="3.90.1570.30">
    <property type="match status" value="1"/>
</dbReference>
<dbReference type="SMART" id="SM00487">
    <property type="entry name" value="DEXDc"/>
    <property type="match status" value="1"/>
</dbReference>
<dbReference type="NCBIfam" id="NF046051">
    <property type="entry name" value="restrict_EcoAI"/>
    <property type="match status" value="1"/>
</dbReference>
<dbReference type="InterPro" id="IPR013670">
    <property type="entry name" value="EcoEI_R_C_dom"/>
</dbReference>
<dbReference type="Pfam" id="PF00271">
    <property type="entry name" value="Helicase_C"/>
    <property type="match status" value="1"/>
</dbReference>
<dbReference type="SUPFAM" id="SSF52540">
    <property type="entry name" value="P-loop containing nucleoside triphosphate hydrolases"/>
    <property type="match status" value="2"/>
</dbReference>
<dbReference type="CDD" id="cd18799">
    <property type="entry name" value="SF2_C_EcoAI-like"/>
    <property type="match status" value="1"/>
</dbReference>
<organism evidence="3 4">
    <name type="scientific">Caldalkalibacillus uzonensis</name>
    <dbReference type="NCBI Taxonomy" id="353224"/>
    <lineage>
        <taxon>Bacteria</taxon>
        <taxon>Bacillati</taxon>
        <taxon>Bacillota</taxon>
        <taxon>Bacilli</taxon>
        <taxon>Bacillales</taxon>
        <taxon>Bacillaceae</taxon>
        <taxon>Caldalkalibacillus</taxon>
    </lineage>
</organism>
<dbReference type="GO" id="GO:0009035">
    <property type="term" value="F:type I site-specific deoxyribonuclease activity"/>
    <property type="evidence" value="ECO:0007669"/>
    <property type="project" value="UniProtKB-EC"/>
</dbReference>
<dbReference type="InterPro" id="IPR050742">
    <property type="entry name" value="Helicase_Restrict-Modif_Enz"/>
</dbReference>
<dbReference type="Gene3D" id="3.40.50.300">
    <property type="entry name" value="P-loop containing nucleotide triphosphate hydrolases"/>
    <property type="match status" value="2"/>
</dbReference>
<dbReference type="Proteomes" id="UP001232445">
    <property type="component" value="Unassembled WGS sequence"/>
</dbReference>
<sequence length="785" mass="90820">MKGKLTERDVCTKYITPAIQKAGWDIHKQVREEVTFTKGRIVAKGNVYTRKKSKRADYILYYKPNLPIALIEAKDMTHSIGAGMQQALEYAEILDIPFVFSSNGKGFLFHDRTGKSEPLEQEISLDQFPSPEELWDKYRQWKGLQPVEEKIVTYDYYVDGSGKEPRYYQRIAINRTVEAVAKGQNRILLVMATGTGKTYTAFQIIWRLWKSRTKKRILFLADRNILIDQTKANDFKPFKDKMTKIAHRQVDKSFEIYLSLYQGISGAEEEKNIYKQFSPDFFDLVIVDECHRGSAAEDSAWREILEYFSSATQIGLTATPKETKDVSNIHYFGEPIYTYSLKQGIEDGFLAPYRVIRYTIDKDVEGWRPEKGQRDRYGYEIKDRIYNQKDFDRNLIIDERTKLVAKKVTEYLMKTDRFQKTIIFCVNIDHAERMRQAMMNENADLVSQNRKYVMRITGDDEEGKRELDNFIDPGSTYPVIACTSKLMTTGVDAQTCKLIVLDSNINSMTEFKQIIGRGTRVNEEFGKYSFTILDFRNATRLFADPAFDGPPESVYEPGKNDPILPSEENSEDTKGNNDPEESGSDYPVDTGSAGLINEKPRVYVVDNVQIKVLNERVQYIGEDGKLITESLKDYTKKTVQKEYRSLDEFLRKWNETERKEVIIQELMEQGVLLEALQEEVGKDMDPFDLILHVAFDQKPLTRRERAQNVKKQDYFTKYGEQARKVLEALLEKYADSGIENIESMEVLKLPPFNEYGSVVEIIKLFGGKDRYLQAVNELKQNIYSA</sequence>
<dbReference type="InterPro" id="IPR001650">
    <property type="entry name" value="Helicase_C-like"/>
</dbReference>
<dbReference type="PROSITE" id="PS51192">
    <property type="entry name" value="HELICASE_ATP_BIND_1"/>
    <property type="match status" value="1"/>
</dbReference>
<dbReference type="InterPro" id="IPR007409">
    <property type="entry name" value="Restrct_endonuc_type1_HsdR_N"/>
</dbReference>
<dbReference type="RefSeq" id="WP_307342298.1">
    <property type="nucleotide sequence ID" value="NZ_JAUSUQ010000015.1"/>
</dbReference>
<feature type="region of interest" description="Disordered" evidence="1">
    <location>
        <begin position="547"/>
        <end position="593"/>
    </location>
</feature>
<accession>A0ABU0CVS5</accession>
<dbReference type="PANTHER" id="PTHR47396">
    <property type="entry name" value="TYPE I RESTRICTION ENZYME ECOKI R PROTEIN"/>
    <property type="match status" value="1"/>
</dbReference>
<reference evidence="3 4" key="1">
    <citation type="submission" date="2023-07" db="EMBL/GenBank/DDBJ databases">
        <title>Genomic Encyclopedia of Type Strains, Phase IV (KMG-IV): sequencing the most valuable type-strain genomes for metagenomic binning, comparative biology and taxonomic classification.</title>
        <authorList>
            <person name="Goeker M."/>
        </authorList>
    </citation>
    <scope>NUCLEOTIDE SEQUENCE [LARGE SCALE GENOMIC DNA]</scope>
    <source>
        <strain evidence="3 4">DSM 17740</strain>
    </source>
</reference>
<evidence type="ECO:0000313" key="4">
    <source>
        <dbReference type="Proteomes" id="UP001232445"/>
    </source>
</evidence>
<dbReference type="Pfam" id="PF04851">
    <property type="entry name" value="ResIII"/>
    <property type="match status" value="1"/>
</dbReference>
<proteinExistence type="predicted"/>
<protein>
    <submittedName>
        <fullName evidence="3">Type I restriction enzyme R subunit</fullName>
        <ecNumber evidence="3">3.1.21.3</ecNumber>
    </submittedName>
</protein>
<comment type="caution">
    <text evidence="3">The sequence shown here is derived from an EMBL/GenBank/DDBJ whole genome shotgun (WGS) entry which is preliminary data.</text>
</comment>
<evidence type="ECO:0000256" key="1">
    <source>
        <dbReference type="SAM" id="MobiDB-lite"/>
    </source>
</evidence>
<gene>
    <name evidence="3" type="ORF">J2S00_003349</name>
</gene>
<dbReference type="InterPro" id="IPR014001">
    <property type="entry name" value="Helicase_ATP-bd"/>
</dbReference>
<feature type="domain" description="Helicase ATP-binding" evidence="2">
    <location>
        <begin position="178"/>
        <end position="338"/>
    </location>
</feature>
<dbReference type="EMBL" id="JAUSUQ010000015">
    <property type="protein sequence ID" value="MDQ0340525.1"/>
    <property type="molecule type" value="Genomic_DNA"/>
</dbReference>
<evidence type="ECO:0000259" key="2">
    <source>
        <dbReference type="PROSITE" id="PS51192"/>
    </source>
</evidence>
<keyword evidence="3" id="KW-0378">Hydrolase</keyword>
<dbReference type="Pfam" id="PF04313">
    <property type="entry name" value="HSDR_N"/>
    <property type="match status" value="1"/>
</dbReference>
<evidence type="ECO:0000313" key="3">
    <source>
        <dbReference type="EMBL" id="MDQ0340525.1"/>
    </source>
</evidence>
<name>A0ABU0CVS5_9BACI</name>
<dbReference type="PANTHER" id="PTHR47396:SF1">
    <property type="entry name" value="ATP-DEPENDENT HELICASE IRC3-RELATED"/>
    <property type="match status" value="1"/>
</dbReference>
<keyword evidence="4" id="KW-1185">Reference proteome</keyword>